<dbReference type="GO" id="GO:0000155">
    <property type="term" value="F:phosphorelay sensor kinase activity"/>
    <property type="evidence" value="ECO:0007669"/>
    <property type="project" value="InterPro"/>
</dbReference>
<dbReference type="PANTHER" id="PTHR43047">
    <property type="entry name" value="TWO-COMPONENT HISTIDINE PROTEIN KINASE"/>
    <property type="match status" value="1"/>
</dbReference>
<organism evidence="10">
    <name type="scientific">Variovorax paradoxus</name>
    <dbReference type="NCBI Taxonomy" id="34073"/>
    <lineage>
        <taxon>Bacteria</taxon>
        <taxon>Pseudomonadati</taxon>
        <taxon>Pseudomonadota</taxon>
        <taxon>Betaproteobacteria</taxon>
        <taxon>Burkholderiales</taxon>
        <taxon>Comamonadaceae</taxon>
        <taxon>Variovorax</taxon>
    </lineage>
</organism>
<evidence type="ECO:0000256" key="7">
    <source>
        <dbReference type="SAM" id="Phobius"/>
    </source>
</evidence>
<dbReference type="EC" id="2.7.13.3" evidence="2"/>
<sequence length="599" mass="65678">MTPAAGEPFIHSDLDQRVLREHVASVYASRRVSISAHLCFAWALGVAFYWQYGTQWALFWLALITMVDLYALFTLGWHAGIAAADSRHWARKYTRLVTMVSCATAPAPMFVISNDNLPITALLVVVIMSSWTRAMQALWPLKPALFGYGLPMMLGLIAALAWQRDALHVFLAAFGAAHLGLTLRTGIKQNRILTDALILRFEHEALAARLGEQIAATERASAEKTRFLGTASHDLRQPLHAIALFGAALRNELSDRPEGRNAERLMRAVDALGMSLDTMLDVSRLDAGVVTPVVRPVQLDALFLRMNFTFGPSAEQKALQLRVRASRLWVRSDPELLHRMLSNLVDNALKYTARGGVTVMARERGDAVWIEVRDSGMGIAPEQSGRIFEEFYQVGNPGRDRTRGLGIGLSIVQRLSRLLGHPVELHSRFGRGTHFRVVVPRAEAPLGVAASVPSEAASQSPPAGVPAALPRRVLLVDDEADIRAAMAGLLHFHAIDVCTVADEAGAEEELARAEAERQPFDMLLCDYRLADGADGLDAGLRLQQRLDGRVPLLLVTGETAPHRLQRVRESGVPVLFKPVAAEKLLQTMSSLVSAWPAAR</sequence>
<feature type="modified residue" description="4-aspartylphosphate" evidence="6">
    <location>
        <position position="526"/>
    </location>
</feature>
<dbReference type="PANTHER" id="PTHR43047:SF9">
    <property type="entry name" value="HISTIDINE KINASE"/>
    <property type="match status" value="1"/>
</dbReference>
<dbReference type="SUPFAM" id="SSF55874">
    <property type="entry name" value="ATPase domain of HSP90 chaperone/DNA topoisomerase II/histidine kinase"/>
    <property type="match status" value="1"/>
</dbReference>
<dbReference type="Gene3D" id="1.10.287.130">
    <property type="match status" value="1"/>
</dbReference>
<evidence type="ECO:0000256" key="3">
    <source>
        <dbReference type="ARBA" id="ARBA00022553"/>
    </source>
</evidence>
<keyword evidence="7" id="KW-0472">Membrane</keyword>
<keyword evidence="4 10" id="KW-0808">Transferase</keyword>
<keyword evidence="7" id="KW-1133">Transmembrane helix</keyword>
<dbReference type="GO" id="GO:0009927">
    <property type="term" value="F:histidine phosphotransfer kinase activity"/>
    <property type="evidence" value="ECO:0007669"/>
    <property type="project" value="TreeGrafter"/>
</dbReference>
<dbReference type="PRINTS" id="PR00344">
    <property type="entry name" value="BCTRLSENSOR"/>
</dbReference>
<feature type="transmembrane region" description="Helical" evidence="7">
    <location>
        <begin position="145"/>
        <end position="162"/>
    </location>
</feature>
<evidence type="ECO:0000256" key="5">
    <source>
        <dbReference type="ARBA" id="ARBA00022777"/>
    </source>
</evidence>
<dbReference type="CDD" id="cd00156">
    <property type="entry name" value="REC"/>
    <property type="match status" value="1"/>
</dbReference>
<keyword evidence="5" id="KW-0418">Kinase</keyword>
<dbReference type="FunFam" id="3.30.565.10:FF:000049">
    <property type="entry name" value="Two-component sensor histidine kinase"/>
    <property type="match status" value="1"/>
</dbReference>
<dbReference type="CDD" id="cd00082">
    <property type="entry name" value="HisKA"/>
    <property type="match status" value="1"/>
</dbReference>
<feature type="domain" description="Response regulatory" evidence="9">
    <location>
        <begin position="472"/>
        <end position="592"/>
    </location>
</feature>
<evidence type="ECO:0000259" key="9">
    <source>
        <dbReference type="PROSITE" id="PS50110"/>
    </source>
</evidence>
<accession>A0A679JAW2</accession>
<dbReference type="InterPro" id="IPR005467">
    <property type="entry name" value="His_kinase_dom"/>
</dbReference>
<evidence type="ECO:0000256" key="1">
    <source>
        <dbReference type="ARBA" id="ARBA00000085"/>
    </source>
</evidence>
<feature type="transmembrane region" description="Helical" evidence="7">
    <location>
        <begin position="34"/>
        <end position="52"/>
    </location>
</feature>
<dbReference type="InterPro" id="IPR001789">
    <property type="entry name" value="Sig_transdc_resp-reg_receiver"/>
</dbReference>
<dbReference type="SMART" id="SM00448">
    <property type="entry name" value="REC"/>
    <property type="match status" value="1"/>
</dbReference>
<dbReference type="InterPro" id="IPR003661">
    <property type="entry name" value="HisK_dim/P_dom"/>
</dbReference>
<dbReference type="SMART" id="SM00387">
    <property type="entry name" value="HATPase_c"/>
    <property type="match status" value="1"/>
</dbReference>
<evidence type="ECO:0000256" key="2">
    <source>
        <dbReference type="ARBA" id="ARBA00012438"/>
    </source>
</evidence>
<dbReference type="Pfam" id="PF02518">
    <property type="entry name" value="HATPase_c"/>
    <property type="match status" value="1"/>
</dbReference>
<gene>
    <name evidence="10" type="primary">arcB_2</name>
    <name evidence="10" type="ORF">VVAX_04536</name>
</gene>
<dbReference type="InterPro" id="IPR036097">
    <property type="entry name" value="HisK_dim/P_sf"/>
</dbReference>
<evidence type="ECO:0000256" key="6">
    <source>
        <dbReference type="PROSITE-ProRule" id="PRU00169"/>
    </source>
</evidence>
<dbReference type="Gene3D" id="3.40.50.2300">
    <property type="match status" value="1"/>
</dbReference>
<dbReference type="Pfam" id="PF00072">
    <property type="entry name" value="Response_reg"/>
    <property type="match status" value="1"/>
</dbReference>
<dbReference type="SUPFAM" id="SSF52172">
    <property type="entry name" value="CheY-like"/>
    <property type="match status" value="1"/>
</dbReference>
<dbReference type="PROSITE" id="PS50109">
    <property type="entry name" value="HIS_KIN"/>
    <property type="match status" value="1"/>
</dbReference>
<dbReference type="RefSeq" id="WP_339092061.1">
    <property type="nucleotide sequence ID" value="NZ_LR743507.1"/>
</dbReference>
<dbReference type="SMART" id="SM00388">
    <property type="entry name" value="HisKA"/>
    <property type="match status" value="1"/>
</dbReference>
<feature type="transmembrane region" description="Helical" evidence="7">
    <location>
        <begin position="117"/>
        <end position="133"/>
    </location>
</feature>
<dbReference type="Gene3D" id="3.30.565.10">
    <property type="entry name" value="Histidine kinase-like ATPase, C-terminal domain"/>
    <property type="match status" value="1"/>
</dbReference>
<dbReference type="SUPFAM" id="SSF47384">
    <property type="entry name" value="Homodimeric domain of signal transducing histidine kinase"/>
    <property type="match status" value="1"/>
</dbReference>
<dbReference type="Pfam" id="PF00512">
    <property type="entry name" value="HisKA"/>
    <property type="match status" value="1"/>
</dbReference>
<feature type="transmembrane region" description="Helical" evidence="7">
    <location>
        <begin position="58"/>
        <end position="81"/>
    </location>
</feature>
<dbReference type="InterPro" id="IPR003594">
    <property type="entry name" value="HATPase_dom"/>
</dbReference>
<evidence type="ECO:0000256" key="4">
    <source>
        <dbReference type="ARBA" id="ARBA00022679"/>
    </source>
</evidence>
<keyword evidence="3 6" id="KW-0597">Phosphoprotein</keyword>
<dbReference type="GO" id="GO:0005886">
    <property type="term" value="C:plasma membrane"/>
    <property type="evidence" value="ECO:0007669"/>
    <property type="project" value="TreeGrafter"/>
</dbReference>
<dbReference type="PROSITE" id="PS50110">
    <property type="entry name" value="RESPONSE_REGULATORY"/>
    <property type="match status" value="1"/>
</dbReference>
<evidence type="ECO:0000259" key="8">
    <source>
        <dbReference type="PROSITE" id="PS50109"/>
    </source>
</evidence>
<reference evidence="10" key="1">
    <citation type="submission" date="2019-12" db="EMBL/GenBank/DDBJ databases">
        <authorList>
            <person name="Cremers G."/>
        </authorList>
    </citation>
    <scope>NUCLEOTIDE SEQUENCE</scope>
    <source>
        <strain evidence="10">Vvax</strain>
    </source>
</reference>
<dbReference type="InterPro" id="IPR004358">
    <property type="entry name" value="Sig_transdc_His_kin-like_C"/>
</dbReference>
<proteinExistence type="predicted"/>
<dbReference type="AlphaFoldDB" id="A0A679JAW2"/>
<dbReference type="CDD" id="cd00075">
    <property type="entry name" value="HATPase"/>
    <property type="match status" value="1"/>
</dbReference>
<name>A0A679JAW2_VARPD</name>
<dbReference type="InterPro" id="IPR036890">
    <property type="entry name" value="HATPase_C_sf"/>
</dbReference>
<dbReference type="InterPro" id="IPR011006">
    <property type="entry name" value="CheY-like_superfamily"/>
</dbReference>
<comment type="catalytic activity">
    <reaction evidence="1">
        <text>ATP + protein L-histidine = ADP + protein N-phospho-L-histidine.</text>
        <dbReference type="EC" id="2.7.13.3"/>
    </reaction>
</comment>
<protein>
    <recommendedName>
        <fullName evidence="2">histidine kinase</fullName>
        <ecNumber evidence="2">2.7.13.3</ecNumber>
    </recommendedName>
</protein>
<evidence type="ECO:0000313" key="10">
    <source>
        <dbReference type="EMBL" id="CAA2108011.1"/>
    </source>
</evidence>
<keyword evidence="7" id="KW-0812">Transmembrane</keyword>
<dbReference type="EMBL" id="LR743507">
    <property type="protein sequence ID" value="CAA2108011.1"/>
    <property type="molecule type" value="Genomic_DNA"/>
</dbReference>
<feature type="domain" description="Histidine kinase" evidence="8">
    <location>
        <begin position="230"/>
        <end position="443"/>
    </location>
</feature>